<dbReference type="RefSeq" id="WP_252661952.1">
    <property type="nucleotide sequence ID" value="NZ_CP098611.1"/>
</dbReference>
<feature type="domain" description="6-phosphogluconate dehydrogenase C-terminal" evidence="7">
    <location>
        <begin position="179"/>
        <end position="471"/>
    </location>
</feature>
<dbReference type="SUPFAM" id="SSF51735">
    <property type="entry name" value="NAD(P)-binding Rossmann-fold domains"/>
    <property type="match status" value="1"/>
</dbReference>
<dbReference type="GO" id="GO:0004616">
    <property type="term" value="F:phosphogluconate dehydrogenase (decarboxylating) activity"/>
    <property type="evidence" value="ECO:0007669"/>
    <property type="project" value="UniProtKB-EC"/>
</dbReference>
<dbReference type="Pfam" id="PF00393">
    <property type="entry name" value="6PGD"/>
    <property type="match status" value="1"/>
</dbReference>
<dbReference type="Gene3D" id="1.20.5.320">
    <property type="entry name" value="6-Phosphogluconate Dehydrogenase, domain 3"/>
    <property type="match status" value="1"/>
</dbReference>
<dbReference type="SUPFAM" id="SSF48179">
    <property type="entry name" value="6-phosphogluconate dehydrogenase C-terminal domain-like"/>
    <property type="match status" value="1"/>
</dbReference>
<dbReference type="InterPro" id="IPR006184">
    <property type="entry name" value="6PGdom_BS"/>
</dbReference>
<dbReference type="Proteomes" id="UP001056708">
    <property type="component" value="Chromosome"/>
</dbReference>
<dbReference type="Gene3D" id="3.40.50.720">
    <property type="entry name" value="NAD(P)-binding Rossmann-like Domain"/>
    <property type="match status" value="1"/>
</dbReference>
<dbReference type="PIRSF" id="PIRSF000109">
    <property type="entry name" value="6PGD"/>
    <property type="match status" value="1"/>
</dbReference>
<keyword evidence="3 5" id="KW-0560">Oxidoreductase</keyword>
<protein>
    <recommendedName>
        <fullName evidence="5 6">6-phosphogluconate dehydrogenase, decarboxylating</fullName>
        <ecNumber evidence="5 6">1.1.1.44</ecNumber>
    </recommendedName>
</protein>
<dbReference type="PANTHER" id="PTHR11811">
    <property type="entry name" value="6-PHOSPHOGLUCONATE DEHYDROGENASE"/>
    <property type="match status" value="1"/>
</dbReference>
<dbReference type="Pfam" id="PF03446">
    <property type="entry name" value="NAD_binding_2"/>
    <property type="match status" value="1"/>
</dbReference>
<comment type="subunit">
    <text evidence="2 5">Homodimer.</text>
</comment>
<dbReference type="InterPro" id="IPR013328">
    <property type="entry name" value="6PGD_dom2"/>
</dbReference>
<evidence type="ECO:0000256" key="1">
    <source>
        <dbReference type="ARBA" id="ARBA00008419"/>
    </source>
</evidence>
<evidence type="ECO:0000259" key="7">
    <source>
        <dbReference type="SMART" id="SM01350"/>
    </source>
</evidence>
<dbReference type="PROSITE" id="PS00461">
    <property type="entry name" value="6PGD"/>
    <property type="match status" value="1"/>
</dbReference>
<evidence type="ECO:0000313" key="9">
    <source>
        <dbReference type="Proteomes" id="UP001056708"/>
    </source>
</evidence>
<evidence type="ECO:0000256" key="4">
    <source>
        <dbReference type="ARBA" id="ARBA00023064"/>
    </source>
</evidence>
<sequence length="472" mass="51613">MALQNFGVIGLAVMGENLALNVESKGFSVAVYNRTSATTEAFMEKRAQGKNVKATYSMEEFVGALERPRRILLMVKAGGPVDAVIEQLKPLLEPGDMIIDGGNSLYEDTDRRVDYLEAADLRFIGMGVSGGEEGALYGPSLMPGGTKAAYDEIEAIVTKIAAQVDDGPCVTYIGPKGAGHYVKMVHNGIEYGDMQLIAEAYDLLKNVLGLSNEQLHEVFSQWNQTEELDSFLIDITADIFTQKDDQGDGFLIDKILDAAGQKGTGRWTVVSSLELGVAIPTIGAAVNARILSSIKEERTAASKELAAPVGKFDGDTESFVDKVRDALYCSKMCSYAQGMALLGKASEQFGYDLDLGEIARIWKGGCIIKAGFLNKIKRAFDENPNLPNLLLAPEFKQTILDRQGAWREVLMTASALGIPVPAFSASLDYFDSYRRDRLPQNLTQAQRDYFGAHTYERTDTPRGEFFHADWSS</sequence>
<reference evidence="8" key="1">
    <citation type="submission" date="2022-06" db="EMBL/GenBank/DDBJ databases">
        <title>Genome sequence of Phormidium yuhuli AB48 isolated from an industrial photobioreactor environment.</title>
        <authorList>
            <person name="Qiu Y."/>
            <person name="Noonan A.J.C."/>
            <person name="Dofher K."/>
            <person name="Koch M."/>
            <person name="Kieft B."/>
            <person name="Lin X."/>
            <person name="Ziels R.M."/>
            <person name="Hallam S.J."/>
        </authorList>
    </citation>
    <scope>NUCLEOTIDE SEQUENCE</scope>
    <source>
        <strain evidence="8">AB48</strain>
    </source>
</reference>
<evidence type="ECO:0000256" key="3">
    <source>
        <dbReference type="ARBA" id="ARBA00023002"/>
    </source>
</evidence>
<dbReference type="InterPro" id="IPR036291">
    <property type="entry name" value="NAD(P)-bd_dom_sf"/>
</dbReference>
<dbReference type="InterPro" id="IPR006113">
    <property type="entry name" value="6PGDH_Gnd/GntZ"/>
</dbReference>
<comment type="pathway">
    <text evidence="5 6">Carbohydrate degradation; pentose phosphate pathway; D-ribulose 5-phosphate from D-glucose 6-phosphate (oxidative stage): step 3/3.</text>
</comment>
<dbReference type="InterPro" id="IPR008927">
    <property type="entry name" value="6-PGluconate_DH-like_C_sf"/>
</dbReference>
<keyword evidence="5 6" id="KW-0570">Pentose shunt</keyword>
<organism evidence="8 9">
    <name type="scientific">Phormidium yuhuli AB48</name>
    <dbReference type="NCBI Taxonomy" id="2940671"/>
    <lineage>
        <taxon>Bacteria</taxon>
        <taxon>Bacillati</taxon>
        <taxon>Cyanobacteriota</taxon>
        <taxon>Cyanophyceae</taxon>
        <taxon>Oscillatoriophycideae</taxon>
        <taxon>Oscillatoriales</taxon>
        <taxon>Oscillatoriaceae</taxon>
        <taxon>Phormidium</taxon>
        <taxon>Phormidium yuhuli</taxon>
    </lineage>
</organism>
<dbReference type="EC" id="1.1.1.44" evidence="5 6"/>
<dbReference type="NCBIfam" id="NF006765">
    <property type="entry name" value="PRK09287.1"/>
    <property type="match status" value="1"/>
</dbReference>
<gene>
    <name evidence="8" type="primary">gnd</name>
    <name evidence="8" type="ORF">NEA10_15040</name>
</gene>
<dbReference type="SMART" id="SM01350">
    <property type="entry name" value="6PGD"/>
    <property type="match status" value="1"/>
</dbReference>
<dbReference type="InterPro" id="IPR006183">
    <property type="entry name" value="Pgluconate_DH"/>
</dbReference>
<dbReference type="InterPro" id="IPR006115">
    <property type="entry name" value="6PGDH_NADP-bd"/>
</dbReference>
<evidence type="ECO:0000256" key="6">
    <source>
        <dbReference type="RuleBase" id="RU000485"/>
    </source>
</evidence>
<comment type="function">
    <text evidence="5">Catalyzes the oxidative decarboxylation of 6-phosphogluconate to ribulose 5-phosphate and CO(2), with concomitant reduction of NADP to NADPH.</text>
</comment>
<comment type="catalytic activity">
    <reaction evidence="5 6">
        <text>6-phospho-D-gluconate + NADP(+) = D-ribulose 5-phosphate + CO2 + NADPH</text>
        <dbReference type="Rhea" id="RHEA:10116"/>
        <dbReference type="ChEBI" id="CHEBI:16526"/>
        <dbReference type="ChEBI" id="CHEBI:57783"/>
        <dbReference type="ChEBI" id="CHEBI:58121"/>
        <dbReference type="ChEBI" id="CHEBI:58349"/>
        <dbReference type="ChEBI" id="CHEBI:58759"/>
        <dbReference type="EC" id="1.1.1.44"/>
    </reaction>
</comment>
<comment type="similarity">
    <text evidence="1 5 6">Belongs to the 6-phosphogluconate dehydrogenase family.</text>
</comment>
<keyword evidence="5 6" id="KW-0521">NADP</keyword>
<dbReference type="InterPro" id="IPR006114">
    <property type="entry name" value="6PGDH_C"/>
</dbReference>
<keyword evidence="4 6" id="KW-0311">Gluconate utilization</keyword>
<evidence type="ECO:0000313" key="8">
    <source>
        <dbReference type="EMBL" id="USR90152.1"/>
    </source>
</evidence>
<evidence type="ECO:0000256" key="5">
    <source>
        <dbReference type="PIRNR" id="PIRNR000109"/>
    </source>
</evidence>
<name>A0ABY5ALW8_9CYAN</name>
<accession>A0ABY5ALW8</accession>
<evidence type="ECO:0000256" key="2">
    <source>
        <dbReference type="ARBA" id="ARBA00011738"/>
    </source>
</evidence>
<dbReference type="PRINTS" id="PR00076">
    <property type="entry name" value="6PGDHDRGNASE"/>
</dbReference>
<dbReference type="Gene3D" id="1.10.1040.10">
    <property type="entry name" value="N-(1-d-carboxylethyl)-l-norvaline Dehydrogenase, domain 2"/>
    <property type="match status" value="1"/>
</dbReference>
<dbReference type="EMBL" id="CP098611">
    <property type="protein sequence ID" value="USR90152.1"/>
    <property type="molecule type" value="Genomic_DNA"/>
</dbReference>
<dbReference type="NCBIfam" id="TIGR00873">
    <property type="entry name" value="gnd"/>
    <property type="match status" value="1"/>
</dbReference>
<keyword evidence="9" id="KW-1185">Reference proteome</keyword>
<proteinExistence type="inferred from homology"/>